<protein>
    <submittedName>
        <fullName evidence="1">Uncharacterized protein</fullName>
    </submittedName>
</protein>
<sequence length="317" mass="34470">MNCVESEDGGIQSGCTAGDFNNFTVNGRTGLTKDYDNINGVELTEVNQSEPLVAIESLTANVKFFAFADDNRMPIRKVSVDWRDGSIANENVTGFYKNSKPFCADGMVQMCEAAFGSDEIPSGLTCDGNNNIHCPAELKTAFHPTGNNQESNVSNESPNCMDEDELEGLSATTFFGTPRFGNQLRACTTNPFEFEHPYACDEASGDAITAITDLPSDIQTVVIDAITEYNFSVEPDDVIDWHGGYGVCWYKPRVQVVDNWGYCNGVCPEGEAGAYCYSQNIEGGGGDCTWNTIPGYTPYTEYKGDIIVIPLTDLLAP</sequence>
<evidence type="ECO:0000313" key="2">
    <source>
        <dbReference type="Proteomes" id="UP000178895"/>
    </source>
</evidence>
<organism evidence="1 2">
    <name type="scientific">Candidatus Magasanikbacteria bacterium RIFOXYC2_FULL_40_16</name>
    <dbReference type="NCBI Taxonomy" id="1798703"/>
    <lineage>
        <taxon>Bacteria</taxon>
        <taxon>Candidatus Magasanikiibacteriota</taxon>
    </lineage>
</organism>
<gene>
    <name evidence="1" type="ORF">A2469_00575</name>
</gene>
<dbReference type="AlphaFoldDB" id="A0A1F6P0I9"/>
<evidence type="ECO:0000313" key="1">
    <source>
        <dbReference type="EMBL" id="OGH89702.1"/>
    </source>
</evidence>
<dbReference type="Proteomes" id="UP000178895">
    <property type="component" value="Unassembled WGS sequence"/>
</dbReference>
<comment type="caution">
    <text evidence="1">The sequence shown here is derived from an EMBL/GenBank/DDBJ whole genome shotgun (WGS) entry which is preliminary data.</text>
</comment>
<name>A0A1F6P0I9_9BACT</name>
<accession>A0A1F6P0I9</accession>
<reference evidence="1 2" key="1">
    <citation type="journal article" date="2016" name="Nat. Commun.">
        <title>Thousands of microbial genomes shed light on interconnected biogeochemical processes in an aquifer system.</title>
        <authorList>
            <person name="Anantharaman K."/>
            <person name="Brown C.T."/>
            <person name="Hug L.A."/>
            <person name="Sharon I."/>
            <person name="Castelle C.J."/>
            <person name="Probst A.J."/>
            <person name="Thomas B.C."/>
            <person name="Singh A."/>
            <person name="Wilkins M.J."/>
            <person name="Karaoz U."/>
            <person name="Brodie E.L."/>
            <person name="Williams K.H."/>
            <person name="Hubbard S.S."/>
            <person name="Banfield J.F."/>
        </authorList>
    </citation>
    <scope>NUCLEOTIDE SEQUENCE [LARGE SCALE GENOMIC DNA]</scope>
</reference>
<dbReference type="EMBL" id="MFQY01000034">
    <property type="protein sequence ID" value="OGH89702.1"/>
    <property type="molecule type" value="Genomic_DNA"/>
</dbReference>
<proteinExistence type="predicted"/>